<name>A0A8S3TMX5_MYTED</name>
<protein>
    <recommendedName>
        <fullName evidence="1">Endonuclease/exonuclease/phosphatase domain-containing protein</fullName>
    </recommendedName>
</protein>
<evidence type="ECO:0000313" key="2">
    <source>
        <dbReference type="EMBL" id="CAG2235081.1"/>
    </source>
</evidence>
<accession>A0A8S3TMX5</accession>
<keyword evidence="3" id="KW-1185">Reference proteome</keyword>
<evidence type="ECO:0000259" key="1">
    <source>
        <dbReference type="Pfam" id="PF03372"/>
    </source>
</evidence>
<feature type="domain" description="Endonuclease/exonuclease/phosphatase" evidence="1">
    <location>
        <begin position="325"/>
        <end position="565"/>
    </location>
</feature>
<proteinExistence type="predicted"/>
<reference evidence="2" key="1">
    <citation type="submission" date="2021-03" db="EMBL/GenBank/DDBJ databases">
        <authorList>
            <person name="Bekaert M."/>
        </authorList>
    </citation>
    <scope>NUCLEOTIDE SEQUENCE</scope>
</reference>
<dbReference type="InterPro" id="IPR005135">
    <property type="entry name" value="Endo/exonuclease/phosphatase"/>
</dbReference>
<dbReference type="Proteomes" id="UP000683360">
    <property type="component" value="Unassembled WGS sequence"/>
</dbReference>
<dbReference type="InterPro" id="IPR036691">
    <property type="entry name" value="Endo/exonu/phosph_ase_sf"/>
</dbReference>
<dbReference type="Gene3D" id="3.60.10.10">
    <property type="entry name" value="Endonuclease/exonuclease/phosphatase"/>
    <property type="match status" value="1"/>
</dbReference>
<dbReference type="SUPFAM" id="SSF56219">
    <property type="entry name" value="DNase I-like"/>
    <property type="match status" value="1"/>
</dbReference>
<comment type="caution">
    <text evidence="2">The sequence shown here is derived from an EMBL/GenBank/DDBJ whole genome shotgun (WGS) entry which is preliminary data.</text>
</comment>
<gene>
    <name evidence="2" type="ORF">MEDL_47669</name>
</gene>
<dbReference type="EMBL" id="CAJPWZ010002307">
    <property type="protein sequence ID" value="CAG2235081.1"/>
    <property type="molecule type" value="Genomic_DNA"/>
</dbReference>
<dbReference type="AlphaFoldDB" id="A0A8S3TMX5"/>
<dbReference type="Pfam" id="PF03372">
    <property type="entry name" value="Exo_endo_phos"/>
    <property type="match status" value="1"/>
</dbReference>
<sequence>MGHTRRYYKNKKRNKTKNKHIRFKQNLAIENKKQDLNFHKEFVLNLSKRDITETEFKVIAKGLKFVPTNKCNHRQLIKDFQSFERSLRLKYYFGTNIRIAAKNHPFKIKSNFQVPIIGDNSIEKYIFYTKHELSNYMPTIKYNMSKSERECIKKLKIDNTICIHKADKNNTTVIQNKRDYLTEGESQLNDGIHYTKIINIDIENTRKIVNKLIYRMKENDEIDEMSFKFLREEGKTFKTPKAYFLPKIHKLSTETLEMSKFKPRIKVAHWLGEIFLYNLDSFNSSVCDEGRDGIPCINDGNSVENASVSFYNNVKSDINSVIKILSLNVCGIKSKLKAPDLEELCANYDVLCFCESKLDQYDDIEIENFKALPPLNRSNAKCKSGGIIVFVRENIYENVKVLHSSCENVLWFAVNDVLYKNVLFGSVYIPPENSNYSKIDIFDVIEADLIRHTAEKDYNVCLLGDFNARTGIKSDFTLLDGYVCNSVQLEDIVDVVNLENFDVKTSRYNFDKNVNNYGNRLLQLCKNFEILIANGRLGTDKEKGALTCKNCSTVDYCILSPNLFSFVSDFHILPFDHMISDVHNALHIELLCNPIVTCDIENFDKNNIVKPKWDNNNCQLFNDALNADNINDLYERLDSLDVTSVTKDMINDFVVECNDIIIHAATDSNMLKEINVSEKKCRKKPKCKVNKPWFKADCKRKRSDYHKAKCYNWRVKTVDSMNNLVRCSKNYKKVLNCQYNEYRRNFVKKLRNLSRNDPKSYWTLLNRSGNCNGKNKVLEKVSNECFFEHFKNETFLLLAPSAELCTSLMPSWEKLPTGKTILKYILKYMYINKYHERVHTLNHLPAKT</sequence>
<dbReference type="GO" id="GO:0003824">
    <property type="term" value="F:catalytic activity"/>
    <property type="evidence" value="ECO:0007669"/>
    <property type="project" value="InterPro"/>
</dbReference>
<organism evidence="2 3">
    <name type="scientific">Mytilus edulis</name>
    <name type="common">Blue mussel</name>
    <dbReference type="NCBI Taxonomy" id="6550"/>
    <lineage>
        <taxon>Eukaryota</taxon>
        <taxon>Metazoa</taxon>
        <taxon>Spiralia</taxon>
        <taxon>Lophotrochozoa</taxon>
        <taxon>Mollusca</taxon>
        <taxon>Bivalvia</taxon>
        <taxon>Autobranchia</taxon>
        <taxon>Pteriomorphia</taxon>
        <taxon>Mytilida</taxon>
        <taxon>Mytiloidea</taxon>
        <taxon>Mytilidae</taxon>
        <taxon>Mytilinae</taxon>
        <taxon>Mytilus</taxon>
    </lineage>
</organism>
<dbReference type="OrthoDB" id="6782675at2759"/>
<evidence type="ECO:0000313" key="3">
    <source>
        <dbReference type="Proteomes" id="UP000683360"/>
    </source>
</evidence>